<dbReference type="SUPFAM" id="SSF48371">
    <property type="entry name" value="ARM repeat"/>
    <property type="match status" value="1"/>
</dbReference>
<protein>
    <recommendedName>
        <fullName evidence="8">Importin N-terminal domain-containing protein</fullName>
    </recommendedName>
</protein>
<dbReference type="GO" id="GO:0005737">
    <property type="term" value="C:cytoplasm"/>
    <property type="evidence" value="ECO:0007669"/>
    <property type="project" value="UniProtKB-SubCell"/>
</dbReference>
<organism evidence="6 7">
    <name type="scientific">Trichomonas vaginalis (strain ATCC PRA-98 / G3)</name>
    <dbReference type="NCBI Taxonomy" id="412133"/>
    <lineage>
        <taxon>Eukaryota</taxon>
        <taxon>Metamonada</taxon>
        <taxon>Parabasalia</taxon>
        <taxon>Trichomonadida</taxon>
        <taxon>Trichomonadidae</taxon>
        <taxon>Trichomonas</taxon>
    </lineage>
</organism>
<keyword evidence="3" id="KW-0963">Cytoplasm</keyword>
<dbReference type="Gene3D" id="1.25.10.10">
    <property type="entry name" value="Leucine-rich Repeat Variant"/>
    <property type="match status" value="2"/>
</dbReference>
<keyword evidence="7" id="KW-1185">Reference proteome</keyword>
<evidence type="ECO:0000313" key="6">
    <source>
        <dbReference type="EMBL" id="EAX99981.1"/>
    </source>
</evidence>
<sequence>MRSSLKMDIEEFRKLLGPIFEGDIQAWEYHQELVKENPDTLLLLNIENIKSGHESSVKSAILFAREVSLLGKSLLSIQNLDLPQIFLDSLLQILMESKNTKIFIHISTCIFRLAKIYLPSGQMLDIFDKIFGNFENFSNPAKLALADCLALISKSNNIDTVQYFDNLSQIINHLIQIGTPESVKTGLFLLYSCVQTEEHYQYYQQLIDFTQILTPEVDFKILAGFWGFVESNPTFFGEQIFQIFQSLLQIIENGNDKLKCLSLEIIPCFIDAYSQEFYSEIPQLITNLSELLNYKMEEFTFQKTSDVYIPRDIAKSSIKQIAAAYPDDIELSNHIIEYFAQISETDDPNQIHMLLMLLESTYDSFLDCFQGYARSDFLPLIMTQFSNENDIIRFDAFNVFNIVLNSLSNDFNDDSPTDEEIFTAIIQVLSEESNEYCQQKEIQALQCFITIAKTITEQETDIILQFASQTMETYPYKILKIFSILAKKQKKTFYKFCSTIYEVIEPILSSSEEEVDQKLIYAALEVLCSLALCLTGDELEQIVEVIYNFITNVDVSKLTSKERDKINGAYGVLVQLVNTSQFVNNSFENLVENILTYASKDIDYKSTNMNEYEKDVFGSNDVLCSDEGIVKSYEDSDIQEVVESLQSVYTMLRKTYGISSIVDKVAQIVIKWLDDVITDNITIKAIKVASLIPRHAYYTKFTELQRVFEATRKGIISLYESLDISEFSKVCDYFRVVLSEFNRIVKPSRKTLEQIVKIIREITAKKQKQSEKTSTASSVYYSLKDLTIEFVYIIRTILSIHPELSEIAVPLSEIMYMPSQEGFAYYSVLIRESNYFDSDIQNLAQMALNLDNPDAFTKQSACVLLLSIIDSGKSNQEITEAAINAINKLVEFLSKNVSYSRNELVYALIKCYQNNPSEKIYVQWLNNLLPLKYYNNYSANDIAFIAFNMHSQQIVNDAVLDDKFKQLIKEVADKCPFVTSQEMLSSIESL</sequence>
<reference evidence="6" key="1">
    <citation type="submission" date="2006-10" db="EMBL/GenBank/DDBJ databases">
        <authorList>
            <person name="Amadeo P."/>
            <person name="Zhao Q."/>
            <person name="Wortman J."/>
            <person name="Fraser-Liggett C."/>
            <person name="Carlton J."/>
        </authorList>
    </citation>
    <scope>NUCLEOTIDE SEQUENCE</scope>
    <source>
        <strain evidence="6">G3</strain>
    </source>
</reference>
<dbReference type="AlphaFoldDB" id="A2F538"/>
<name>A2F538_TRIV3</name>
<evidence type="ECO:0000313" key="7">
    <source>
        <dbReference type="Proteomes" id="UP000001542"/>
    </source>
</evidence>
<evidence type="ECO:0000256" key="4">
    <source>
        <dbReference type="ARBA" id="ARBA00022737"/>
    </source>
</evidence>
<dbReference type="InterPro" id="IPR011989">
    <property type="entry name" value="ARM-like"/>
</dbReference>
<evidence type="ECO:0000256" key="2">
    <source>
        <dbReference type="ARBA" id="ARBA00022448"/>
    </source>
</evidence>
<dbReference type="VEuPathDB" id="TrichDB:TVAG_217030"/>
<keyword evidence="4" id="KW-0677">Repeat</keyword>
<evidence type="ECO:0008006" key="8">
    <source>
        <dbReference type="Google" id="ProtNLM"/>
    </source>
</evidence>
<dbReference type="Proteomes" id="UP000001542">
    <property type="component" value="Unassembled WGS sequence"/>
</dbReference>
<keyword evidence="2" id="KW-0813">Transport</keyword>
<dbReference type="SMR" id="A2F538"/>
<dbReference type="InterPro" id="IPR040122">
    <property type="entry name" value="Importin_beta"/>
</dbReference>
<dbReference type="InterPro" id="IPR016024">
    <property type="entry name" value="ARM-type_fold"/>
</dbReference>
<dbReference type="InParanoid" id="A2F538"/>
<comment type="subcellular location">
    <subcellularLocation>
        <location evidence="1">Cytoplasm</location>
    </subcellularLocation>
</comment>
<evidence type="ECO:0000256" key="5">
    <source>
        <dbReference type="ARBA" id="ARBA00022927"/>
    </source>
</evidence>
<reference evidence="6" key="2">
    <citation type="journal article" date="2007" name="Science">
        <title>Draft genome sequence of the sexually transmitted pathogen Trichomonas vaginalis.</title>
        <authorList>
            <person name="Carlton J.M."/>
            <person name="Hirt R.P."/>
            <person name="Silva J.C."/>
            <person name="Delcher A.L."/>
            <person name="Schatz M."/>
            <person name="Zhao Q."/>
            <person name="Wortman J.R."/>
            <person name="Bidwell S.L."/>
            <person name="Alsmark U.C.M."/>
            <person name="Besteiro S."/>
            <person name="Sicheritz-Ponten T."/>
            <person name="Noel C.J."/>
            <person name="Dacks J.B."/>
            <person name="Foster P.G."/>
            <person name="Simillion C."/>
            <person name="Van de Peer Y."/>
            <person name="Miranda-Saavedra D."/>
            <person name="Barton G.J."/>
            <person name="Westrop G.D."/>
            <person name="Mueller S."/>
            <person name="Dessi D."/>
            <person name="Fiori P.L."/>
            <person name="Ren Q."/>
            <person name="Paulsen I."/>
            <person name="Zhang H."/>
            <person name="Bastida-Corcuera F.D."/>
            <person name="Simoes-Barbosa A."/>
            <person name="Brown M.T."/>
            <person name="Hayes R.D."/>
            <person name="Mukherjee M."/>
            <person name="Okumura C.Y."/>
            <person name="Schneider R."/>
            <person name="Smith A.J."/>
            <person name="Vanacova S."/>
            <person name="Villalvazo M."/>
            <person name="Haas B.J."/>
            <person name="Pertea M."/>
            <person name="Feldblyum T.V."/>
            <person name="Utterback T.R."/>
            <person name="Shu C.L."/>
            <person name="Osoegawa K."/>
            <person name="de Jong P.J."/>
            <person name="Hrdy I."/>
            <person name="Horvathova L."/>
            <person name="Zubacova Z."/>
            <person name="Dolezal P."/>
            <person name="Malik S.B."/>
            <person name="Logsdon J.M. Jr."/>
            <person name="Henze K."/>
            <person name="Gupta A."/>
            <person name="Wang C.C."/>
            <person name="Dunne R.L."/>
            <person name="Upcroft J.A."/>
            <person name="Upcroft P."/>
            <person name="White O."/>
            <person name="Salzberg S.L."/>
            <person name="Tang P."/>
            <person name="Chiu C.-H."/>
            <person name="Lee Y.-S."/>
            <person name="Embley T.M."/>
            <person name="Coombs G.H."/>
            <person name="Mottram J.C."/>
            <person name="Tachezy J."/>
            <person name="Fraser-Liggett C.M."/>
            <person name="Johnson P.J."/>
        </authorList>
    </citation>
    <scope>NUCLEOTIDE SEQUENCE [LARGE SCALE GENOMIC DNA]</scope>
    <source>
        <strain evidence="6">G3</strain>
    </source>
</reference>
<accession>A2F538</accession>
<gene>
    <name evidence="6" type="ORF">TVAG_217030</name>
</gene>
<dbReference type="RefSeq" id="XP_001312911.1">
    <property type="nucleotide sequence ID" value="XM_001312910.1"/>
</dbReference>
<dbReference type="PANTHER" id="PTHR10527">
    <property type="entry name" value="IMPORTIN BETA"/>
    <property type="match status" value="1"/>
</dbReference>
<evidence type="ECO:0000256" key="3">
    <source>
        <dbReference type="ARBA" id="ARBA00022490"/>
    </source>
</evidence>
<evidence type="ECO:0000256" key="1">
    <source>
        <dbReference type="ARBA" id="ARBA00004496"/>
    </source>
</evidence>
<keyword evidence="5" id="KW-0653">Protein transport</keyword>
<proteinExistence type="predicted"/>
<dbReference type="KEGG" id="tva:4757801"/>
<dbReference type="VEuPathDB" id="TrichDB:TVAGG3_0540330"/>
<dbReference type="GO" id="GO:0006606">
    <property type="term" value="P:protein import into nucleus"/>
    <property type="evidence" value="ECO:0007669"/>
    <property type="project" value="InterPro"/>
</dbReference>
<dbReference type="EMBL" id="DS113618">
    <property type="protein sequence ID" value="EAX99981.1"/>
    <property type="molecule type" value="Genomic_DNA"/>
</dbReference>